<dbReference type="AlphaFoldDB" id="A0A090D2H3"/>
<dbReference type="GO" id="GO:0042910">
    <property type="term" value="F:xenobiotic transmembrane transporter activity"/>
    <property type="evidence" value="ECO:0007669"/>
    <property type="project" value="InterPro"/>
</dbReference>
<feature type="transmembrane region" description="Helical" evidence="10">
    <location>
        <begin position="190"/>
        <end position="211"/>
    </location>
</feature>
<keyword evidence="2" id="KW-0813">Transport</keyword>
<proteinExistence type="predicted"/>
<keyword evidence="8 10" id="KW-0472">Membrane</keyword>
<evidence type="ECO:0000256" key="10">
    <source>
        <dbReference type="SAM" id="Phobius"/>
    </source>
</evidence>
<dbReference type="InterPro" id="IPR002528">
    <property type="entry name" value="MATE_fam"/>
</dbReference>
<reference evidence="11" key="2">
    <citation type="submission" date="2014-09" db="EMBL/GenBank/DDBJ databases">
        <title>Criblamydia sequanensis harbors a mega-plasmid encoding arsenite resistance.</title>
        <authorList>
            <person name="Bertelli C."/>
            <person name="Goesmann A."/>
            <person name="Greub G."/>
        </authorList>
    </citation>
    <scope>NUCLEOTIDE SEQUENCE [LARGE SCALE GENOMIC DNA]</scope>
    <source>
        <strain evidence="11">CRIB-18</strain>
    </source>
</reference>
<dbReference type="GO" id="GO:0015297">
    <property type="term" value="F:antiporter activity"/>
    <property type="evidence" value="ECO:0007669"/>
    <property type="project" value="UniProtKB-KW"/>
</dbReference>
<evidence type="ECO:0000256" key="9">
    <source>
        <dbReference type="ARBA" id="ARBA00031636"/>
    </source>
</evidence>
<dbReference type="RefSeq" id="WP_053331969.1">
    <property type="nucleotide sequence ID" value="NZ_CCEJ010000009.1"/>
</dbReference>
<dbReference type="GO" id="GO:0006811">
    <property type="term" value="P:monoatomic ion transport"/>
    <property type="evidence" value="ECO:0007669"/>
    <property type="project" value="UniProtKB-KW"/>
</dbReference>
<keyword evidence="4" id="KW-1003">Cell membrane</keyword>
<dbReference type="PIRSF" id="PIRSF006603">
    <property type="entry name" value="DinF"/>
    <property type="match status" value="1"/>
</dbReference>
<protein>
    <recommendedName>
        <fullName evidence="9">Multidrug-efflux transporter</fullName>
    </recommendedName>
</protein>
<dbReference type="Proteomes" id="UP000031552">
    <property type="component" value="Unassembled WGS sequence"/>
</dbReference>
<feature type="transmembrane region" description="Helical" evidence="10">
    <location>
        <begin position="246"/>
        <end position="266"/>
    </location>
</feature>
<keyword evidence="6 10" id="KW-1133">Transmembrane helix</keyword>
<name>A0A090D2H3_9BACT</name>
<feature type="transmembrane region" description="Helical" evidence="10">
    <location>
        <begin position="278"/>
        <end position="301"/>
    </location>
</feature>
<evidence type="ECO:0000256" key="5">
    <source>
        <dbReference type="ARBA" id="ARBA00022692"/>
    </source>
</evidence>
<evidence type="ECO:0000256" key="3">
    <source>
        <dbReference type="ARBA" id="ARBA00022449"/>
    </source>
</evidence>
<dbReference type="OrthoDB" id="9811110at2"/>
<dbReference type="NCBIfam" id="TIGR00797">
    <property type="entry name" value="matE"/>
    <property type="match status" value="1"/>
</dbReference>
<feature type="transmembrane region" description="Helical" evidence="10">
    <location>
        <begin position="164"/>
        <end position="184"/>
    </location>
</feature>
<feature type="transmembrane region" description="Helical" evidence="10">
    <location>
        <begin position="385"/>
        <end position="404"/>
    </location>
</feature>
<feature type="transmembrane region" description="Helical" evidence="10">
    <location>
        <begin position="131"/>
        <end position="152"/>
    </location>
</feature>
<keyword evidence="7" id="KW-0406">Ion transport</keyword>
<keyword evidence="3" id="KW-0050">Antiport</keyword>
<feature type="transmembrane region" description="Helical" evidence="10">
    <location>
        <begin position="12"/>
        <end position="32"/>
    </location>
</feature>
<evidence type="ECO:0000256" key="7">
    <source>
        <dbReference type="ARBA" id="ARBA00023065"/>
    </source>
</evidence>
<evidence type="ECO:0000256" key="1">
    <source>
        <dbReference type="ARBA" id="ARBA00004651"/>
    </source>
</evidence>
<gene>
    <name evidence="11" type="ORF">CSEC_1836</name>
</gene>
<evidence type="ECO:0000313" key="12">
    <source>
        <dbReference type="Proteomes" id="UP000031552"/>
    </source>
</evidence>
<dbReference type="eggNOG" id="COG0534">
    <property type="taxonomic scope" value="Bacteria"/>
</dbReference>
<keyword evidence="12" id="KW-1185">Reference proteome</keyword>
<keyword evidence="5 10" id="KW-0812">Transmembrane</keyword>
<feature type="transmembrane region" description="Helical" evidence="10">
    <location>
        <begin position="52"/>
        <end position="78"/>
    </location>
</feature>
<accession>A0A090D2H3</accession>
<feature type="transmembrane region" description="Helical" evidence="10">
    <location>
        <begin position="355"/>
        <end position="373"/>
    </location>
</feature>
<dbReference type="PANTHER" id="PTHR43298">
    <property type="entry name" value="MULTIDRUG RESISTANCE PROTEIN NORM-RELATED"/>
    <property type="match status" value="1"/>
</dbReference>
<dbReference type="GO" id="GO:0005886">
    <property type="term" value="C:plasma membrane"/>
    <property type="evidence" value="ECO:0007669"/>
    <property type="project" value="UniProtKB-SubCell"/>
</dbReference>
<evidence type="ECO:0000256" key="2">
    <source>
        <dbReference type="ARBA" id="ARBA00022448"/>
    </source>
</evidence>
<evidence type="ECO:0000313" key="11">
    <source>
        <dbReference type="EMBL" id="CDR34645.1"/>
    </source>
</evidence>
<comment type="subcellular location">
    <subcellularLocation>
        <location evidence="1">Cell membrane</location>
        <topology evidence="1">Multi-pass membrane protein</topology>
    </subcellularLocation>
</comment>
<dbReference type="EMBL" id="CCEJ010000009">
    <property type="protein sequence ID" value="CDR34645.1"/>
    <property type="molecule type" value="Genomic_DNA"/>
</dbReference>
<dbReference type="InterPro" id="IPR050222">
    <property type="entry name" value="MATE_MdtK"/>
</dbReference>
<dbReference type="InterPro" id="IPR048279">
    <property type="entry name" value="MdtK-like"/>
</dbReference>
<evidence type="ECO:0000256" key="4">
    <source>
        <dbReference type="ARBA" id="ARBA00022475"/>
    </source>
</evidence>
<sequence length="460" mass="50680">MDLTEGNIPHHLKTIAIPASIAFLFNTLFNVVDTFFAGWVSTNAQAALTLSFPVFFIVVAIIQGVSTSTAALIGNALGEQDNRKISLFKAQALLFGFILSIFISIVGFYSAKSLFLLMRAHGEPLHLATNYMQAIFLASFFPVTSYAFHGIFIAYGEARPLRNWLIAASIINAFLNPLLIFGGFGLPALGFQGIAFATIISFILGTFYMGYKLVKERYIGDVKFTDFYPNFGILKELASQIIPSSLNMMAIAIGVFVVTGFVQIFGDKAVASYGIGTRIQQLFLLPIIGLSTAAIAIIGQNNGAKKFNRIDEVVRLALLWSAPLLLLGFFIMLFSPEALMKIFTKDHEVIEYGSLFLRIGAFTSWAYSGLIIFTSALQGLKRAPLSLIIGIIRQVIFPILLIPFTLKIAGGGLNTIWLTTLGINTFVLLLAWLIFKNVMNLERKELEEEKARHHAKEEGF</sequence>
<feature type="transmembrane region" description="Helical" evidence="10">
    <location>
        <begin position="90"/>
        <end position="111"/>
    </location>
</feature>
<reference evidence="11" key="1">
    <citation type="submission" date="2013-12" db="EMBL/GenBank/DDBJ databases">
        <authorList>
            <person name="Linke B."/>
        </authorList>
    </citation>
    <scope>NUCLEOTIDE SEQUENCE [LARGE SCALE GENOMIC DNA]</scope>
    <source>
        <strain evidence="11">CRIB-18</strain>
    </source>
</reference>
<organism evidence="11 12">
    <name type="scientific">Candidatus Criblamydia sequanensis CRIB-18</name>
    <dbReference type="NCBI Taxonomy" id="1437425"/>
    <lineage>
        <taxon>Bacteria</taxon>
        <taxon>Pseudomonadati</taxon>
        <taxon>Chlamydiota</taxon>
        <taxon>Chlamydiia</taxon>
        <taxon>Parachlamydiales</taxon>
        <taxon>Candidatus Criblamydiaceae</taxon>
        <taxon>Candidatus Criblamydia</taxon>
    </lineage>
</organism>
<feature type="transmembrane region" description="Helical" evidence="10">
    <location>
        <begin position="313"/>
        <end position="335"/>
    </location>
</feature>
<evidence type="ECO:0000256" key="8">
    <source>
        <dbReference type="ARBA" id="ARBA00023136"/>
    </source>
</evidence>
<evidence type="ECO:0000256" key="6">
    <source>
        <dbReference type="ARBA" id="ARBA00022989"/>
    </source>
</evidence>
<dbReference type="STRING" id="1437425.CSEC_1836"/>
<feature type="transmembrane region" description="Helical" evidence="10">
    <location>
        <begin position="416"/>
        <end position="435"/>
    </location>
</feature>
<dbReference type="Pfam" id="PF01554">
    <property type="entry name" value="MatE"/>
    <property type="match status" value="2"/>
</dbReference>
<comment type="caution">
    <text evidence="11">The sequence shown here is derived from an EMBL/GenBank/DDBJ whole genome shotgun (WGS) entry which is preliminary data.</text>
</comment>
<dbReference type="PANTHER" id="PTHR43298:SF2">
    <property type="entry name" value="FMN_FAD EXPORTER YEEO-RELATED"/>
    <property type="match status" value="1"/>
</dbReference>